<proteinExistence type="predicted"/>
<keyword evidence="3" id="KW-1185">Reference proteome</keyword>
<organism evidence="2 3">
    <name type="scientific">Acrocarpospora pleiomorpha</name>
    <dbReference type="NCBI Taxonomy" id="90975"/>
    <lineage>
        <taxon>Bacteria</taxon>
        <taxon>Bacillati</taxon>
        <taxon>Actinomycetota</taxon>
        <taxon>Actinomycetes</taxon>
        <taxon>Streptosporangiales</taxon>
        <taxon>Streptosporangiaceae</taxon>
        <taxon>Acrocarpospora</taxon>
    </lineage>
</organism>
<name>A0A5M3XS67_9ACTN</name>
<comment type="caution">
    <text evidence="2">The sequence shown here is derived from an EMBL/GenBank/DDBJ whole genome shotgun (WGS) entry which is preliminary data.</text>
</comment>
<dbReference type="EMBL" id="BLAF01000034">
    <property type="protein sequence ID" value="GES22799.1"/>
    <property type="molecule type" value="Genomic_DNA"/>
</dbReference>
<sequence length="156" mass="17216">MLLEETTDGLDFLHIGHLHVRDHHVGFSARGLLKGLDAGPDDFDLVHGFQSTTETGIELTDLGGLAFQFDALSLHALLAPTRTPSRSVLVLIPVPEVLATATERRWRRAPGGALDRRQSGFYQGIYLAYTGLSDARSEPPRLRSGGRAKRKRAWFN</sequence>
<dbReference type="Proteomes" id="UP000377595">
    <property type="component" value="Unassembled WGS sequence"/>
</dbReference>
<dbReference type="AlphaFoldDB" id="A0A5M3XS67"/>
<protein>
    <submittedName>
        <fullName evidence="2">Uncharacterized protein</fullName>
    </submittedName>
</protein>
<evidence type="ECO:0000313" key="2">
    <source>
        <dbReference type="EMBL" id="GES22799.1"/>
    </source>
</evidence>
<reference evidence="2 3" key="1">
    <citation type="submission" date="2019-10" db="EMBL/GenBank/DDBJ databases">
        <title>Whole genome shotgun sequence of Acrocarpospora pleiomorpha NBRC 16267.</title>
        <authorList>
            <person name="Ichikawa N."/>
            <person name="Kimura A."/>
            <person name="Kitahashi Y."/>
            <person name="Komaki H."/>
            <person name="Oguchi A."/>
        </authorList>
    </citation>
    <scope>NUCLEOTIDE SEQUENCE [LARGE SCALE GENOMIC DNA]</scope>
    <source>
        <strain evidence="2 3">NBRC 16267</strain>
    </source>
</reference>
<evidence type="ECO:0000313" key="3">
    <source>
        <dbReference type="Proteomes" id="UP000377595"/>
    </source>
</evidence>
<accession>A0A5M3XS67</accession>
<evidence type="ECO:0000256" key="1">
    <source>
        <dbReference type="SAM" id="MobiDB-lite"/>
    </source>
</evidence>
<feature type="compositionally biased region" description="Basic residues" evidence="1">
    <location>
        <begin position="144"/>
        <end position="156"/>
    </location>
</feature>
<feature type="region of interest" description="Disordered" evidence="1">
    <location>
        <begin position="135"/>
        <end position="156"/>
    </location>
</feature>
<gene>
    <name evidence="2" type="ORF">Aple_056980</name>
</gene>